<sequence>MPSRRVSTLNNLTPHKRPKQPQSFCSAIADCPRRSCPEGTVYDPAQDVCYQPAPCGCSTGSGSPTTSTTACTTTVAPSSTTGAESSSTASGTTGPGTTTTQVTTTTATTSTVAPP</sequence>
<name>A0A8D8JTE9_CULPI</name>
<dbReference type="EMBL" id="HBUE01192834">
    <property type="protein sequence ID" value="CAG6525967.1"/>
    <property type="molecule type" value="Transcribed_RNA"/>
</dbReference>
<accession>A0A8D8JTE9</accession>
<organism evidence="2">
    <name type="scientific">Culex pipiens</name>
    <name type="common">House mosquito</name>
    <dbReference type="NCBI Taxonomy" id="7175"/>
    <lineage>
        <taxon>Eukaryota</taxon>
        <taxon>Metazoa</taxon>
        <taxon>Ecdysozoa</taxon>
        <taxon>Arthropoda</taxon>
        <taxon>Hexapoda</taxon>
        <taxon>Insecta</taxon>
        <taxon>Pterygota</taxon>
        <taxon>Neoptera</taxon>
        <taxon>Endopterygota</taxon>
        <taxon>Diptera</taxon>
        <taxon>Nematocera</taxon>
        <taxon>Culicoidea</taxon>
        <taxon>Culicidae</taxon>
        <taxon>Culicinae</taxon>
        <taxon>Culicini</taxon>
        <taxon>Culex</taxon>
        <taxon>Culex</taxon>
    </lineage>
</organism>
<dbReference type="AlphaFoldDB" id="A0A8D8JTE9"/>
<feature type="region of interest" description="Disordered" evidence="1">
    <location>
        <begin position="1"/>
        <end position="22"/>
    </location>
</feature>
<proteinExistence type="predicted"/>
<feature type="compositionally biased region" description="Polar residues" evidence="1">
    <location>
        <begin position="1"/>
        <end position="13"/>
    </location>
</feature>
<reference evidence="2" key="1">
    <citation type="submission" date="2021-05" db="EMBL/GenBank/DDBJ databases">
        <authorList>
            <person name="Alioto T."/>
            <person name="Alioto T."/>
            <person name="Gomez Garrido J."/>
        </authorList>
    </citation>
    <scope>NUCLEOTIDE SEQUENCE</scope>
</reference>
<dbReference type="EMBL" id="HBUE01298787">
    <property type="protein sequence ID" value="CAG6577678.1"/>
    <property type="molecule type" value="Transcribed_RNA"/>
</dbReference>
<evidence type="ECO:0000256" key="1">
    <source>
        <dbReference type="SAM" id="MobiDB-lite"/>
    </source>
</evidence>
<evidence type="ECO:0000313" key="2">
    <source>
        <dbReference type="EMBL" id="CAG6577678.1"/>
    </source>
</evidence>
<protein>
    <submittedName>
        <fullName evidence="2">(northern house mosquito) hypothetical protein</fullName>
    </submittedName>
</protein>
<feature type="region of interest" description="Disordered" evidence="1">
    <location>
        <begin position="57"/>
        <end position="115"/>
    </location>
</feature>